<dbReference type="Pfam" id="PF01273">
    <property type="entry name" value="LBP_BPI_CETP"/>
    <property type="match status" value="3"/>
</dbReference>
<feature type="chain" id="PRO_5035284880" evidence="2">
    <location>
        <begin position="20"/>
        <end position="1890"/>
    </location>
</feature>
<evidence type="ECO:0000313" key="5">
    <source>
        <dbReference type="Proteomes" id="UP000710432"/>
    </source>
</evidence>
<reference evidence="4" key="1">
    <citation type="submission" date="2020-03" db="EMBL/GenBank/DDBJ databases">
        <title>Studies in the Genomics of Life Span.</title>
        <authorList>
            <person name="Glass D."/>
        </authorList>
    </citation>
    <scope>NUCLEOTIDE SEQUENCE</scope>
    <source>
        <strain evidence="4">LTLLF</strain>
        <tissue evidence="4">Muscle</tissue>
    </source>
</reference>
<name>A0A8J6GGC9_MICOH</name>
<dbReference type="InterPro" id="IPR034433">
    <property type="entry name" value="Vomeromodulin"/>
</dbReference>
<evidence type="ECO:0000313" key="4">
    <source>
        <dbReference type="EMBL" id="KAH0509268.1"/>
    </source>
</evidence>
<proteinExistence type="predicted"/>
<evidence type="ECO:0000256" key="1">
    <source>
        <dbReference type="SAM" id="MobiDB-lite"/>
    </source>
</evidence>
<dbReference type="CDD" id="cd00025">
    <property type="entry name" value="BPI1"/>
    <property type="match status" value="1"/>
</dbReference>
<dbReference type="GO" id="GO:0007608">
    <property type="term" value="P:sensory perception of smell"/>
    <property type="evidence" value="ECO:0007669"/>
    <property type="project" value="InterPro"/>
</dbReference>
<keyword evidence="2" id="KW-0732">Signal</keyword>
<organism evidence="4 5">
    <name type="scientific">Microtus ochrogaster</name>
    <name type="common">Prairie vole</name>
    <dbReference type="NCBI Taxonomy" id="79684"/>
    <lineage>
        <taxon>Eukaryota</taxon>
        <taxon>Metazoa</taxon>
        <taxon>Chordata</taxon>
        <taxon>Craniata</taxon>
        <taxon>Vertebrata</taxon>
        <taxon>Euteleostomi</taxon>
        <taxon>Mammalia</taxon>
        <taxon>Eutheria</taxon>
        <taxon>Euarchontoglires</taxon>
        <taxon>Glires</taxon>
        <taxon>Rodentia</taxon>
        <taxon>Myomorpha</taxon>
        <taxon>Muroidea</taxon>
        <taxon>Cricetidae</taxon>
        <taxon>Arvicolinae</taxon>
        <taxon>Microtus</taxon>
    </lineage>
</organism>
<accession>A0A8J6GGC9</accession>
<dbReference type="EMBL" id="JAATJU010022913">
    <property type="protein sequence ID" value="KAH0509268.1"/>
    <property type="molecule type" value="Genomic_DNA"/>
</dbReference>
<protein>
    <submittedName>
        <fullName evidence="4">BPI fold-containing family B member 1</fullName>
    </submittedName>
</protein>
<dbReference type="SMART" id="SM00328">
    <property type="entry name" value="BPI1"/>
    <property type="match status" value="1"/>
</dbReference>
<dbReference type="InterPro" id="IPR017942">
    <property type="entry name" value="Lipid-bd_serum_glycop_N"/>
</dbReference>
<evidence type="ECO:0000259" key="3">
    <source>
        <dbReference type="SMART" id="SM00328"/>
    </source>
</evidence>
<dbReference type="Gene3D" id="3.15.20.10">
    <property type="entry name" value="Bactericidal permeability-increasing protein, domain 2"/>
    <property type="match status" value="1"/>
</dbReference>
<dbReference type="GO" id="GO:0008289">
    <property type="term" value="F:lipid binding"/>
    <property type="evidence" value="ECO:0007669"/>
    <property type="project" value="InterPro"/>
</dbReference>
<feature type="signal peptide" evidence="2">
    <location>
        <begin position="1"/>
        <end position="19"/>
    </location>
</feature>
<sequence>MLLVGSLVVLCGLLAQSSAQLAYPLPLSYDLPTSVGHCRPLHLDQNLPTSVSHCRPLHLDQNLPISMGHYRPMHLDQNLPIPMGHYRPMHLSPSPSYTVTPVVTTYPTHLIAANFRNAFSQGLLSGGILGFLEHMPLLSYVRPAGSNAGGLVGVIGRVISSIPILNNILDIKVTNPQLLELGLVQSYDFHRLYVTIPLGFELKVNTPLIGRLLEFAVKLDLTAEIYAVRDIQGRSRLVIGDCINSPGSLRITLPKGLNLLQNLIDSLTDILTKVIPGLVQGVEVLCLTPLSALGQVCPVVNGILSLLDVTLMHDVAAMDTHSNLSMCSNDVRGAQALLPATYFSSTPRKMFGPWIVTLLCGLLGATLVQANLGPPAVLNLGPEIVEKYLTQALKNHDATAILHELPLLSAMQEGSGGIPILDGLMRSILRYIIWMRVTSANILQLVVQPSTYDQELVVRIPLDMVAGLNTPLIKTLVQFQMNTEIQALIRVEKSKSGPARLNLSDCSSSENTLRLSLLNKLSFMVNSLANNVMNLLVPALPQMVKNHLCPVIQQAFDDMYSDFLKLATEAPVGLSPGALTFDLLSPAIQDSNIMLNLKAKLLDSQARVTNWFNSSVTSLMETTPDGAPFSLLLRQDLVNGVVNTLVPKEELVILLRFVIPEIARQLQEDIKEINAEAANKLGPTQMVKIATYSGPQIVLNEDGATAAQSIILEVFPTNTDVRPFFSLGIETNYEAQFYMEGDWFMLNFNNISIDRIKLMISDIKLFNPDILKSTLTKILNYTLLPNENDISDLFTKHQVLKGLIRMPVTGSQSEGVSVLDTLPFARKELVRKKSGLDLSLVGDLLSGKTMPELKKLLETAGLVIEDAKGPEVTLEILSDSLLQITLRCKLYLSLLEILRLEVIKNIRIGVRLEQIGNKTQVAFEECQTPPGSLNIEIVKQADTLLPNQLLKLVTEILDESLPFLLQKIVCPVTTNLLNLLLEDLLHIILPPIISGPNDFQYYVTSTEFTEGAILMEVQLVASCCPHQRASRPGHVVPPPLPPLAQDSMADFAFWLEIYIDILSCLYTSQEIFVEAQDSSETGLWELLSLIARTPKPEVYNLTRGSPGLIISALDPPTVLLDDFGATVTQQGLLMLQETNNASSGAIAWEEHLKALLLTVLKRRFLPHHNKWLREHGLPLPKIKGISFSKAQVDFSEHPQEATHQRHKALPTLISPTLLQHRSQPVTKGKMFWRKGEKDIKVLSWQNFSVLHKRQWMPIKVGCSLGVDSQRQEQEEKQLLKTLTLQRDKVSVTMMWVLWALAIMLSIQEGTLDLVEAPPGLNTLPVFVPNVSALPVNLPTSPRLRGPSTRQGSAPKISPALPKGSKCAPAARYFLSSGKLQDYLMDALPPQIEDIVKCDDVNMAGVLGILLATVDSADLLSLLDPTSLLQGAGGLGLDGVLGKAGNEDPSKPSSGSKAAGGLSQLLPGGSGGLGSLLSLGGDKGPGKGLLNGDVLSDIKKPLDDMIGNVDNLKDSVEAKVNEVLPESIKDPLSNLLKVKVQDLLLDLKVDDVTVESMDITMAADEIQVHAAVIANIGGKGVLGPVISLLQFQSAMEVTMKAVISPNNTQCVSLDIQDIHFQVNEVNIQLIETVTGTVPLPVHLPLNDLVPVLLTAEMNENLENSNSCTVVLTNFNECKNATGLFKYKTQSARISPKGLSIFYCVEANIGKRTVPVPGSRLPPDPRNATISVTMSASMLKTLLVYVAKQSSVKMNDLEANITKIAYTFQKDKLLRVFYEVKITKDGEDFATGKTQLVVSHNSKISKTKLVPDIKLTRYYEKEQVEGILSELMNKSWSVFNDLYKQMNVPEGVSSFALSNADVKPLKSASFKTDERPRSQEIPDEIRGAHSPQ</sequence>
<dbReference type="PANTHER" id="PTHR40142:SF1">
    <property type="entry name" value="BPI FOLD CONTAINING FAMILY B, MEMBER 9B-RELATED"/>
    <property type="match status" value="1"/>
</dbReference>
<dbReference type="InterPro" id="IPR017943">
    <property type="entry name" value="Bactericidal_perm-incr_a/b_dom"/>
</dbReference>
<dbReference type="Proteomes" id="UP000710432">
    <property type="component" value="Unassembled WGS sequence"/>
</dbReference>
<dbReference type="Gene3D" id="3.15.10.10">
    <property type="entry name" value="Bactericidal permeability-increasing protein, domain 1"/>
    <property type="match status" value="3"/>
</dbReference>
<dbReference type="SUPFAM" id="SSF55394">
    <property type="entry name" value="Bactericidal permeability-increasing protein, BPI"/>
    <property type="match status" value="4"/>
</dbReference>
<feature type="domain" description="Lipid-binding serum glycoprotein N-terminal" evidence="3">
    <location>
        <begin position="385"/>
        <end position="606"/>
    </location>
</feature>
<feature type="region of interest" description="Disordered" evidence="1">
    <location>
        <begin position="1865"/>
        <end position="1890"/>
    </location>
</feature>
<gene>
    <name evidence="4" type="ORF">LTLLF_159300</name>
</gene>
<feature type="region of interest" description="Disordered" evidence="1">
    <location>
        <begin position="1338"/>
        <end position="1362"/>
    </location>
</feature>
<feature type="compositionally biased region" description="Basic and acidic residues" evidence="1">
    <location>
        <begin position="1869"/>
        <end position="1890"/>
    </location>
</feature>
<evidence type="ECO:0000256" key="2">
    <source>
        <dbReference type="SAM" id="SignalP"/>
    </source>
</evidence>
<dbReference type="PANTHER" id="PTHR40142">
    <property type="entry name" value="BPI FOLD-CONTAINING FAMILY B, MEMBER 9B-RELATED"/>
    <property type="match status" value="1"/>
</dbReference>
<comment type="caution">
    <text evidence="4">The sequence shown here is derived from an EMBL/GenBank/DDBJ whole genome shotgun (WGS) entry which is preliminary data.</text>
</comment>